<evidence type="ECO:0000313" key="1">
    <source>
        <dbReference type="EMBL" id="MFB9095424.1"/>
    </source>
</evidence>
<dbReference type="Proteomes" id="UP001589607">
    <property type="component" value="Unassembled WGS sequence"/>
</dbReference>
<comment type="caution">
    <text evidence="1">The sequence shown here is derived from an EMBL/GenBank/DDBJ whole genome shotgun (WGS) entry which is preliminary data.</text>
</comment>
<protein>
    <submittedName>
        <fullName evidence="1">Uncharacterized protein</fullName>
    </submittedName>
</protein>
<dbReference type="EMBL" id="JBHMEY010000006">
    <property type="protein sequence ID" value="MFB9095424.1"/>
    <property type="molecule type" value="Genomic_DNA"/>
</dbReference>
<reference evidence="1 2" key="1">
    <citation type="submission" date="2024-09" db="EMBL/GenBank/DDBJ databases">
        <authorList>
            <person name="Sun Q."/>
            <person name="Mori K."/>
        </authorList>
    </citation>
    <scope>NUCLEOTIDE SEQUENCE [LARGE SCALE GENOMIC DNA]</scope>
    <source>
        <strain evidence="1 2">CECT 7955</strain>
    </source>
</reference>
<sequence length="148" mass="17600">MNIENLQKEVYFEDDGMLRDIYVLNTTKDDWKKWVEIVNEKYVVDFYNGQTEKIEGKINFETVLDVWTGKTDKLNEATIKLDAIDIKCHFFTDEEIENDIDPIQIKTIEDHNKLMDYLRTISKAINKRVILTPENIREVVLIDIDREK</sequence>
<keyword evidence="2" id="KW-1185">Reference proteome</keyword>
<name>A0ABV5GJ63_9FLAO</name>
<gene>
    <name evidence="1" type="ORF">ACFFVF_02760</name>
</gene>
<evidence type="ECO:0000313" key="2">
    <source>
        <dbReference type="Proteomes" id="UP001589607"/>
    </source>
</evidence>
<proteinExistence type="predicted"/>
<dbReference type="RefSeq" id="WP_236456989.1">
    <property type="nucleotide sequence ID" value="NZ_CBCSGE010000010.1"/>
</dbReference>
<accession>A0ABV5GJ63</accession>
<organism evidence="1 2">
    <name type="scientific">Flavobacterium jumunjinense</name>
    <dbReference type="NCBI Taxonomy" id="998845"/>
    <lineage>
        <taxon>Bacteria</taxon>
        <taxon>Pseudomonadati</taxon>
        <taxon>Bacteroidota</taxon>
        <taxon>Flavobacteriia</taxon>
        <taxon>Flavobacteriales</taxon>
        <taxon>Flavobacteriaceae</taxon>
        <taxon>Flavobacterium</taxon>
    </lineage>
</organism>